<dbReference type="NCBIfam" id="TIGR04057">
    <property type="entry name" value="SusC_RagA_signa"/>
    <property type="match status" value="1"/>
</dbReference>
<dbReference type="InterPro" id="IPR023997">
    <property type="entry name" value="TonB-dep_OMP_SusC/RagA_CS"/>
</dbReference>
<dbReference type="Pfam" id="PF13715">
    <property type="entry name" value="CarbopepD_reg_2"/>
    <property type="match status" value="1"/>
</dbReference>
<accession>A0A9X2P0C2</accession>
<evidence type="ECO:0000313" key="10">
    <source>
        <dbReference type="EMBL" id="MCR6508241.1"/>
    </source>
</evidence>
<dbReference type="InterPro" id="IPR036942">
    <property type="entry name" value="Beta-barrel_TonB_sf"/>
</dbReference>
<dbReference type="GO" id="GO:0009279">
    <property type="term" value="C:cell outer membrane"/>
    <property type="evidence" value="ECO:0007669"/>
    <property type="project" value="UniProtKB-SubCell"/>
</dbReference>
<evidence type="ECO:0000256" key="4">
    <source>
        <dbReference type="ARBA" id="ARBA00022692"/>
    </source>
</evidence>
<dbReference type="SUPFAM" id="SSF49464">
    <property type="entry name" value="Carboxypeptidase regulatory domain-like"/>
    <property type="match status" value="1"/>
</dbReference>
<dbReference type="NCBIfam" id="TIGR04056">
    <property type="entry name" value="OMP_RagA_SusC"/>
    <property type="match status" value="1"/>
</dbReference>
<comment type="caution">
    <text evidence="10">The sequence shown here is derived from an EMBL/GenBank/DDBJ whole genome shotgun (WGS) entry which is preliminary data.</text>
</comment>
<dbReference type="InterPro" id="IPR039426">
    <property type="entry name" value="TonB-dep_rcpt-like"/>
</dbReference>
<evidence type="ECO:0000256" key="8">
    <source>
        <dbReference type="SAM" id="SignalP"/>
    </source>
</evidence>
<evidence type="ECO:0000256" key="2">
    <source>
        <dbReference type="ARBA" id="ARBA00022448"/>
    </source>
</evidence>
<dbReference type="SUPFAM" id="SSF56935">
    <property type="entry name" value="Porins"/>
    <property type="match status" value="1"/>
</dbReference>
<feature type="chain" id="PRO_5040782391" evidence="8">
    <location>
        <begin position="28"/>
        <end position="1102"/>
    </location>
</feature>
<keyword evidence="8" id="KW-0732">Signal</keyword>
<dbReference type="InterPro" id="IPR023996">
    <property type="entry name" value="TonB-dep_OMP_SusC/RagA"/>
</dbReference>
<protein>
    <submittedName>
        <fullName evidence="10">SusC/RagA family TonB-linked outer membrane protein</fullName>
    </submittedName>
</protein>
<evidence type="ECO:0000256" key="7">
    <source>
        <dbReference type="PROSITE-ProRule" id="PRU01360"/>
    </source>
</evidence>
<dbReference type="InterPro" id="IPR008969">
    <property type="entry name" value="CarboxyPept-like_regulatory"/>
</dbReference>
<dbReference type="InterPro" id="IPR037066">
    <property type="entry name" value="Plug_dom_sf"/>
</dbReference>
<reference evidence="10" key="1">
    <citation type="journal article" date="2022" name="Arch. Microbiol.">
        <title>Bacteroides muris sp. nov. isolated from the cecum of wild-derived house mice.</title>
        <authorList>
            <person name="Fokt H."/>
            <person name="Unni R."/>
            <person name="Repnik U."/>
            <person name="Schmitz R.A."/>
            <person name="Bramkamp M."/>
            <person name="Baines J.F."/>
            <person name="Unterweger D."/>
        </authorList>
    </citation>
    <scope>NUCLEOTIDE SEQUENCE</scope>
    <source>
        <strain evidence="10">KH569_7</strain>
    </source>
</reference>
<dbReference type="EMBL" id="JAMZEE010000017">
    <property type="protein sequence ID" value="MCR6508241.1"/>
    <property type="molecule type" value="Genomic_DNA"/>
</dbReference>
<dbReference type="Gene3D" id="2.40.170.20">
    <property type="entry name" value="TonB-dependent receptor, beta-barrel domain"/>
    <property type="match status" value="1"/>
</dbReference>
<dbReference type="Pfam" id="PF07715">
    <property type="entry name" value="Plug"/>
    <property type="match status" value="1"/>
</dbReference>
<dbReference type="FunFam" id="2.170.130.10:FF:000003">
    <property type="entry name" value="SusC/RagA family TonB-linked outer membrane protein"/>
    <property type="match status" value="1"/>
</dbReference>
<dbReference type="PROSITE" id="PS52016">
    <property type="entry name" value="TONB_DEPENDENT_REC_3"/>
    <property type="match status" value="1"/>
</dbReference>
<proteinExistence type="inferred from homology"/>
<evidence type="ECO:0000313" key="11">
    <source>
        <dbReference type="Proteomes" id="UP001143810"/>
    </source>
</evidence>
<gene>
    <name evidence="10" type="ORF">M1B78_08710</name>
</gene>
<comment type="subcellular location">
    <subcellularLocation>
        <location evidence="1 7">Cell outer membrane</location>
        <topology evidence="1 7">Multi-pass membrane protein</topology>
    </subcellularLocation>
</comment>
<dbReference type="RefSeq" id="WP_257940443.1">
    <property type="nucleotide sequence ID" value="NZ_JAMZEE010000017.1"/>
</dbReference>
<dbReference type="Gene3D" id="2.170.130.10">
    <property type="entry name" value="TonB-dependent receptor, plug domain"/>
    <property type="match status" value="1"/>
</dbReference>
<evidence type="ECO:0000256" key="5">
    <source>
        <dbReference type="ARBA" id="ARBA00023136"/>
    </source>
</evidence>
<evidence type="ECO:0000259" key="9">
    <source>
        <dbReference type="SMART" id="SM00965"/>
    </source>
</evidence>
<dbReference type="FunFam" id="2.60.40.1120:FF:000003">
    <property type="entry name" value="Outer membrane protein Omp121"/>
    <property type="match status" value="1"/>
</dbReference>
<dbReference type="Gene3D" id="2.60.40.1120">
    <property type="entry name" value="Carboxypeptidase-like, regulatory domain"/>
    <property type="match status" value="1"/>
</dbReference>
<name>A0A9X2P0C2_9BACE</name>
<dbReference type="InterPro" id="IPR011662">
    <property type="entry name" value="Secretin/TonB_short_N"/>
</dbReference>
<keyword evidence="2 7" id="KW-0813">Transport</keyword>
<keyword evidence="5 7" id="KW-0472">Membrane</keyword>
<dbReference type="AlphaFoldDB" id="A0A9X2P0C2"/>
<feature type="signal peptide" evidence="8">
    <location>
        <begin position="1"/>
        <end position="27"/>
    </location>
</feature>
<organism evidence="10 11">
    <name type="scientific">Bacteroides muris</name>
    <name type="common">ex Fokt et al. 2023</name>
    <dbReference type="NCBI Taxonomy" id="2937417"/>
    <lineage>
        <taxon>Bacteria</taxon>
        <taxon>Pseudomonadati</taxon>
        <taxon>Bacteroidota</taxon>
        <taxon>Bacteroidia</taxon>
        <taxon>Bacteroidales</taxon>
        <taxon>Bacteroidaceae</taxon>
        <taxon>Bacteroides</taxon>
    </lineage>
</organism>
<evidence type="ECO:0000256" key="3">
    <source>
        <dbReference type="ARBA" id="ARBA00022452"/>
    </source>
</evidence>
<sequence>MNQHAKKRFVAFVSFCLFCLAGLPLMAQENTITIDVRNASLRQVFDVIEKQTTYRFAYQDVVIDNRKDISLSKKDASVPAVLDIALKGRDMTYTIVSSKSIVITPKQVASAQASVQRQVTGTVTDANGEPIIGANVLVKGESGKGVITDYDGNFAITVSSDAVLEFSYIGYSTIALPVNGKSALTVKLKEDQQLLDEVVVVGYGSQAKVNLTGAVASVSNKELTARPITSVKAGIQGLVPGLTITNSQGRPGEDSSTMRIRGTGTLNNASPYILIDGVEGGSMNQLDPNDIESISVLKDAASAAIYGSKAANGVILITTKRGKTGRPVLSYNGSVGWQRATGHVERMNAADAASYYNRALEASGKSPRFTDEDIALFRNGSDPYGHPDTDWNELGYQGSGFMHQHNVNISGGNESAQYMASVGYLGQEGIMQHSNRRQFNLRTNLDLKLSDKFTVRTNLAYINNRYDDPTNSYVGGGSDQIIRQLNLIAPWIPYKNEDGSYGTIGDGNPVAWLDLDQVLTRKTQNFSGILSLDYQILKELKFTATGAFVSNVQVTNDFVKDIQYNESKYHGPNSLKVRHYLWNRPSLDLLLNYAKNFGKHNLKALAGYKIEKYNYDELKAGRRDFPNNDLTDINAGTSSTQTNEGFTRELAMMSYFGRINYDYAGKYLFEANFRADASSRFSPDNRWGYYPSLSAGWRISEENFMEGTRNWLQSLKIRGSWGQLGNQDALDDYYPWLVTYSLGKNYPFGGSLESGIAQTNQKLETISWEKSTTWGIGFDLSLLGCIDLNFDYYDRKTTGIIMDVPVPGSFGLSAYKDNVGAMRNRGVEMTLGYHKEWNDWTFRANGNIAVNHNEVLNLGGVNEQIESDGYHINRVGMPYHAFYGYVADGLFKSQEEADAYTEKYGNPFGSSKKFKAGDVRYRDVDGDGRLTSKDRDVISSEQPKFTFGLNLSASWKSLDTSVLLQGACGVSRYFNEEVFGAFRGDTSHPATAWFNAWSPETPNGTFPRIVEPDYTASYPNTVSSFWIFKTNYLRFKNIQLGYTLPSQSLGRFGISRARIYYSAENLFKIDNLPVNIDPESPSGRGSHYPQVATHSFGINLTF</sequence>
<keyword evidence="6 7" id="KW-0998">Cell outer membrane</keyword>
<dbReference type="InterPro" id="IPR012910">
    <property type="entry name" value="Plug_dom"/>
</dbReference>
<dbReference type="Proteomes" id="UP001143810">
    <property type="component" value="Unassembled WGS sequence"/>
</dbReference>
<dbReference type="SMART" id="SM00965">
    <property type="entry name" value="STN"/>
    <property type="match status" value="1"/>
</dbReference>
<evidence type="ECO:0000256" key="1">
    <source>
        <dbReference type="ARBA" id="ARBA00004571"/>
    </source>
</evidence>
<feature type="domain" description="Secretin/TonB short N-terminal" evidence="9">
    <location>
        <begin position="54"/>
        <end position="106"/>
    </location>
</feature>
<reference evidence="10" key="2">
    <citation type="submission" date="2022-04" db="EMBL/GenBank/DDBJ databases">
        <authorList>
            <person name="Fokt H."/>
            <person name="Baines J."/>
        </authorList>
    </citation>
    <scope>NUCLEOTIDE SEQUENCE</scope>
    <source>
        <strain evidence="10">KH569_7</strain>
    </source>
</reference>
<comment type="similarity">
    <text evidence="7">Belongs to the TonB-dependent receptor family.</text>
</comment>
<evidence type="ECO:0000256" key="6">
    <source>
        <dbReference type="ARBA" id="ARBA00023237"/>
    </source>
</evidence>
<keyword evidence="3 7" id="KW-1134">Transmembrane beta strand</keyword>
<keyword evidence="4 7" id="KW-0812">Transmembrane</keyword>